<feature type="region of interest" description="Disordered" evidence="1">
    <location>
        <begin position="155"/>
        <end position="194"/>
    </location>
</feature>
<accession>A0A223SA98</accession>
<dbReference type="InterPro" id="IPR036844">
    <property type="entry name" value="Hint_dom_sf"/>
</dbReference>
<reference evidence="3 4" key="1">
    <citation type="submission" date="2017-08" db="EMBL/GenBank/DDBJ databases">
        <title>The complete genome sequence of Nocardiopsis gilva YIM 90087.</title>
        <authorList>
            <person name="Yin M."/>
            <person name="Tang S."/>
        </authorList>
    </citation>
    <scope>NUCLEOTIDE SEQUENCE [LARGE SCALE GENOMIC DNA]</scope>
    <source>
        <strain evidence="3 4">YIM 90087</strain>
    </source>
</reference>
<dbReference type="Proteomes" id="UP000215005">
    <property type="component" value="Chromosome"/>
</dbReference>
<evidence type="ECO:0000256" key="1">
    <source>
        <dbReference type="SAM" id="MobiDB-lite"/>
    </source>
</evidence>
<dbReference type="EMBL" id="CP022753">
    <property type="protein sequence ID" value="ASU85052.1"/>
    <property type="molecule type" value="Genomic_DNA"/>
</dbReference>
<feature type="region of interest" description="Disordered" evidence="1">
    <location>
        <begin position="247"/>
        <end position="329"/>
    </location>
</feature>
<sequence>MAILAALMSSGIVGTVASGVQSATEGLFGDPGADGGSSPNGGGSGSSDSGSEGNGSDGGSGPDSATDGAPDSSSPPGAGHDEDEADDSDDRGASEGSDSKDEAADKESGQGGGTKAAPSTGSGGLLDDLLDKGDRALRGAGKAAENAVNDGIEDIKDAKESVEDLIDDPEKWAKDKKDELEQTAEDVRDRAENDPVGLARDFFFSDEAQEKWRNGDKAGAAGMGIVENAEGLIPIWGWNKKKERLDELAEAASKDKSGDGRESTETSTHELAGGDSKPDRGKRDEDEDKQGEGGTRDEDDKQSDDEEKGENGGSCRTNSFAPGTPVLLGDGSLSPIEDIAVGDEVWAFDPLTGEEGPRPVTALIDGEGTKVLVDITVDDEDGGSGTVTATASHPFWAPKLAKWVDAIDLEPGTWLRTSAGIWVQVVAVTQHTVADQQVHNLSVAGIHTYYVVGGTKRLLVHNDGSCLTQQALDEAFEKSNTPAKLEHVIDPPKHGFEDIVRNSGGREQALRRIINSLGEEADLPEAGRFQVNRVIDGETVTIRGAMVNGVPRLGTAYIASKFPGR</sequence>
<dbReference type="SMART" id="SM00306">
    <property type="entry name" value="HintN"/>
    <property type="match status" value="1"/>
</dbReference>
<dbReference type="Pfam" id="PF07591">
    <property type="entry name" value="PT-HINT"/>
    <property type="match status" value="1"/>
</dbReference>
<feature type="compositionally biased region" description="Basic and acidic residues" evidence="1">
    <location>
        <begin position="247"/>
        <end position="268"/>
    </location>
</feature>
<dbReference type="KEGG" id="ngv:CDO52_21650"/>
<proteinExistence type="predicted"/>
<name>A0A223SA98_9ACTN</name>
<evidence type="ECO:0000313" key="4">
    <source>
        <dbReference type="Proteomes" id="UP000215005"/>
    </source>
</evidence>
<feature type="compositionally biased region" description="Basic and acidic residues" evidence="1">
    <location>
        <begin position="276"/>
        <end position="299"/>
    </location>
</feature>
<protein>
    <recommendedName>
        <fullName evidence="2">Hint domain-containing protein</fullName>
    </recommendedName>
</protein>
<keyword evidence="4" id="KW-1185">Reference proteome</keyword>
<feature type="compositionally biased region" description="Gly residues" evidence="1">
    <location>
        <begin position="52"/>
        <end position="61"/>
    </location>
</feature>
<feature type="compositionally biased region" description="Basic and acidic residues" evidence="1">
    <location>
        <begin position="90"/>
        <end position="108"/>
    </location>
</feature>
<dbReference type="AlphaFoldDB" id="A0A223SA98"/>
<evidence type="ECO:0000313" key="3">
    <source>
        <dbReference type="EMBL" id="ASU85052.1"/>
    </source>
</evidence>
<feature type="compositionally biased region" description="Gly residues" evidence="1">
    <location>
        <begin position="32"/>
        <end position="45"/>
    </location>
</feature>
<dbReference type="Gene3D" id="2.170.16.10">
    <property type="entry name" value="Hedgehog/Intein (Hint) domain"/>
    <property type="match status" value="1"/>
</dbReference>
<feature type="domain" description="Hint" evidence="2">
    <location>
        <begin position="317"/>
        <end position="419"/>
    </location>
</feature>
<dbReference type="SUPFAM" id="SSF51294">
    <property type="entry name" value="Hedgehog/intein (Hint) domain"/>
    <property type="match status" value="1"/>
</dbReference>
<gene>
    <name evidence="3" type="ORF">CDO52_21650</name>
</gene>
<dbReference type="InterPro" id="IPR003587">
    <property type="entry name" value="Hint_dom_N"/>
</dbReference>
<feature type="region of interest" description="Disordered" evidence="1">
    <location>
        <begin position="23"/>
        <end position="130"/>
    </location>
</feature>
<evidence type="ECO:0000259" key="2">
    <source>
        <dbReference type="SMART" id="SM00306"/>
    </source>
</evidence>
<organism evidence="3 4">
    <name type="scientific">Nocardiopsis gilva YIM 90087</name>
    <dbReference type="NCBI Taxonomy" id="1235441"/>
    <lineage>
        <taxon>Bacteria</taxon>
        <taxon>Bacillati</taxon>
        <taxon>Actinomycetota</taxon>
        <taxon>Actinomycetes</taxon>
        <taxon>Streptosporangiales</taxon>
        <taxon>Nocardiopsidaceae</taxon>
        <taxon>Nocardiopsis</taxon>
    </lineage>
</organism>
<dbReference type="CDD" id="cd00081">
    <property type="entry name" value="Hint"/>
    <property type="match status" value="1"/>
</dbReference>
<feature type="compositionally biased region" description="Basic and acidic residues" evidence="1">
    <location>
        <begin position="155"/>
        <end position="193"/>
    </location>
</feature>